<dbReference type="SUPFAM" id="SSF51735">
    <property type="entry name" value="NAD(P)-binding Rossmann-fold domains"/>
    <property type="match status" value="1"/>
</dbReference>
<gene>
    <name evidence="3" type="ORF">NW755_013098</name>
</gene>
<dbReference type="Pfam" id="PF13561">
    <property type="entry name" value="adh_short_C2"/>
    <property type="match status" value="1"/>
</dbReference>
<dbReference type="GO" id="GO:0016614">
    <property type="term" value="F:oxidoreductase activity, acting on CH-OH group of donors"/>
    <property type="evidence" value="ECO:0007669"/>
    <property type="project" value="UniProtKB-ARBA"/>
</dbReference>
<dbReference type="Proteomes" id="UP001152087">
    <property type="component" value="Unassembled WGS sequence"/>
</dbReference>
<keyword evidence="4" id="KW-1185">Reference proteome</keyword>
<dbReference type="EMBL" id="JAOQAV010000072">
    <property type="protein sequence ID" value="KAJ4178560.1"/>
    <property type="molecule type" value="Genomic_DNA"/>
</dbReference>
<evidence type="ECO:0000256" key="2">
    <source>
        <dbReference type="ARBA" id="ARBA00023002"/>
    </source>
</evidence>
<evidence type="ECO:0000313" key="3">
    <source>
        <dbReference type="EMBL" id="KAJ4178560.1"/>
    </source>
</evidence>
<keyword evidence="2" id="KW-0560">Oxidoreductase</keyword>
<reference evidence="3" key="1">
    <citation type="submission" date="2022-09" db="EMBL/GenBank/DDBJ databases">
        <title>Fusarium specimens isolated from Avocado Roots.</title>
        <authorList>
            <person name="Stajich J."/>
            <person name="Roper C."/>
            <person name="Heimlech-Rivalta G."/>
        </authorList>
    </citation>
    <scope>NUCLEOTIDE SEQUENCE</scope>
    <source>
        <strain evidence="3">A02</strain>
    </source>
</reference>
<dbReference type="OrthoDB" id="47007at2759"/>
<dbReference type="InterPro" id="IPR002347">
    <property type="entry name" value="SDR_fam"/>
</dbReference>
<name>A0A9W8UVW8_9HYPO</name>
<dbReference type="Gene3D" id="3.40.50.720">
    <property type="entry name" value="NAD(P)-binding Rossmann-like Domain"/>
    <property type="match status" value="1"/>
</dbReference>
<comment type="caution">
    <text evidence="3">The sequence shown here is derived from an EMBL/GenBank/DDBJ whole genome shotgun (WGS) entry which is preliminary data.</text>
</comment>
<comment type="similarity">
    <text evidence="1">Belongs to the short-chain dehydrogenases/reductases (SDR) family.</text>
</comment>
<organism evidence="3 4">
    <name type="scientific">Fusarium falciforme</name>
    <dbReference type="NCBI Taxonomy" id="195108"/>
    <lineage>
        <taxon>Eukaryota</taxon>
        <taxon>Fungi</taxon>
        <taxon>Dikarya</taxon>
        <taxon>Ascomycota</taxon>
        <taxon>Pezizomycotina</taxon>
        <taxon>Sordariomycetes</taxon>
        <taxon>Hypocreomycetidae</taxon>
        <taxon>Hypocreales</taxon>
        <taxon>Nectriaceae</taxon>
        <taxon>Fusarium</taxon>
        <taxon>Fusarium solani species complex</taxon>
    </lineage>
</organism>
<accession>A0A9W8UVW8</accession>
<evidence type="ECO:0000313" key="4">
    <source>
        <dbReference type="Proteomes" id="UP001152087"/>
    </source>
</evidence>
<dbReference type="PRINTS" id="PR00080">
    <property type="entry name" value="SDRFAMILY"/>
</dbReference>
<protein>
    <submittedName>
        <fullName evidence="3">Uncharacterized protein</fullName>
    </submittedName>
</protein>
<dbReference type="PRINTS" id="PR00081">
    <property type="entry name" value="GDHRDH"/>
</dbReference>
<evidence type="ECO:0000256" key="1">
    <source>
        <dbReference type="ARBA" id="ARBA00006484"/>
    </source>
</evidence>
<proteinExistence type="inferred from homology"/>
<dbReference type="PANTHER" id="PTHR48107:SF7">
    <property type="entry name" value="RE15974P"/>
    <property type="match status" value="1"/>
</dbReference>
<sequence>MLTIKLPTLQGGSSNNVNIGRQGCSLISGSSAGLGAAIARELFNRGASVVINYPKQSEKANAENLVKSLGAKDRAVAVEADFSTLEGPRVLAADAAAQTFGKIDILVNRAGINRPTLLDDPDDAKVDKTWHDIIYLNARGSFFLARAVLRYLSRENSRIINIGSSVSCTPGPESSIYAGTKGLIEVYTQCWATELPRKYGCTVNGVAPGPVGTDAFYAAPSAVREALQPMVDATPVAARVGTPEEIAWAVPTLAEDKASWFNGAYIPISGGSSIF</sequence>
<dbReference type="InterPro" id="IPR036291">
    <property type="entry name" value="NAD(P)-bd_dom_sf"/>
</dbReference>
<dbReference type="AlphaFoldDB" id="A0A9W8UVW8"/>
<dbReference type="PANTHER" id="PTHR48107">
    <property type="entry name" value="NADPH-DEPENDENT ALDEHYDE REDUCTASE-LIKE PROTEIN, CHLOROPLASTIC-RELATED"/>
    <property type="match status" value="1"/>
</dbReference>